<reference evidence="5 6" key="1">
    <citation type="submission" date="2019-12" db="EMBL/GenBank/DDBJ databases">
        <title>Comparative genomics gives insights into the taxonomy of the Azoarcus-Aromatoleum group and reveals separate origins of nif in the plant-associated Azoarcus and non-plant-associated Aromatoleum sub-groups.</title>
        <authorList>
            <person name="Lafos M."/>
            <person name="Maluk M."/>
            <person name="Batista M."/>
            <person name="Junghare M."/>
            <person name="Carmona M."/>
            <person name="Faoro H."/>
            <person name="Cruz L.M."/>
            <person name="Battistoni F."/>
            <person name="De Souza E."/>
            <person name="Pedrosa F."/>
            <person name="Chen W.-M."/>
            <person name="Poole P.S."/>
            <person name="Dixon R.A."/>
            <person name="James E.K."/>
        </authorList>
    </citation>
    <scope>NUCLEOTIDE SEQUENCE [LARGE SCALE GENOMIC DNA]</scope>
    <source>
        <strain evidence="5 6">Td21</strain>
    </source>
</reference>
<dbReference type="PANTHER" id="PTHR30258:SF1">
    <property type="entry name" value="PROTEIN TRANSPORT PROTEIN HOFB HOMOLOG"/>
    <property type="match status" value="1"/>
</dbReference>
<gene>
    <name evidence="5" type="ORF">GPA22_20800</name>
</gene>
<evidence type="ECO:0000259" key="4">
    <source>
        <dbReference type="PROSITE" id="PS00662"/>
    </source>
</evidence>
<evidence type="ECO:0000256" key="3">
    <source>
        <dbReference type="ARBA" id="ARBA00022840"/>
    </source>
</evidence>
<keyword evidence="3" id="KW-0067">ATP-binding</keyword>
<protein>
    <submittedName>
        <fullName evidence="5">Type II/IV secretion system protein</fullName>
    </submittedName>
</protein>
<dbReference type="SUPFAM" id="SSF52540">
    <property type="entry name" value="P-loop containing nucleoside triphosphate hydrolases"/>
    <property type="match status" value="1"/>
</dbReference>
<evidence type="ECO:0000256" key="2">
    <source>
        <dbReference type="ARBA" id="ARBA00022741"/>
    </source>
</evidence>
<sequence length="572" mass="62926">MHVTPEMVVPDVAEGVVQRLEVALLRSARDRAAAQGRRMIDELEELAGLEPREFSRRLAATLHYPVLRSEQLFAGAPDFSKVSLADAIKHEFVLVKRSPEAGGGLIGVFSDPFDDARLAWIDERLGGAELHLAHTADLAAYLARHEEDFHAIDSLATAQEASETIEDVETLSLARISEDSSVVVKLVNSTLYDALKAKASDIHLSATGSGMVIKYRVDGVLDTASRVQGADVAEQMISRVKVMAELDIAEKRVPQDGRFKVSIKGRQIDFRVSIIPSIFGEDAVLRVLDKQDLADQVHGVRLDSLGFEPDVMKTLRRLASEPYGMVLVTGPTGSGKTTTLYAMLTEINRGVDKIITIEDPVEYQLPGVLQIPVNEKKGLTFARGLRSILRHDPDKIMVGEIRDSDTAQIAVQSALTGHLVFTTIHANNVFDVIGRFTQMEVDPYSFVSALNGVLAQRLIRLVCPHCAVETQPRHDELHAAGLDPAEVTGWRFVHSPGCGRCRGTGYRGRTAIAEVLLLDDELRQTIIDHRPIAELKELAKKRGLRLLRESALDLVRTGQTTLEEINRVTFVA</sequence>
<organism evidence="5 6">
    <name type="scientific">Aromatoleum toluvorans</name>
    <dbReference type="NCBI Taxonomy" id="92002"/>
    <lineage>
        <taxon>Bacteria</taxon>
        <taxon>Pseudomonadati</taxon>
        <taxon>Pseudomonadota</taxon>
        <taxon>Betaproteobacteria</taxon>
        <taxon>Rhodocyclales</taxon>
        <taxon>Rhodocyclaceae</taxon>
        <taxon>Aromatoleum</taxon>
    </lineage>
</organism>
<dbReference type="InterPro" id="IPR037257">
    <property type="entry name" value="T2SS_E_N_sf"/>
</dbReference>
<dbReference type="CDD" id="cd01129">
    <property type="entry name" value="PulE-GspE-like"/>
    <property type="match status" value="1"/>
</dbReference>
<dbReference type="InterPro" id="IPR001482">
    <property type="entry name" value="T2SS/T4SS_dom"/>
</dbReference>
<evidence type="ECO:0000256" key="1">
    <source>
        <dbReference type="ARBA" id="ARBA00006611"/>
    </source>
</evidence>
<dbReference type="Pfam" id="PF00437">
    <property type="entry name" value="T2SSE"/>
    <property type="match status" value="1"/>
</dbReference>
<keyword evidence="2" id="KW-0547">Nucleotide-binding</keyword>
<proteinExistence type="inferred from homology"/>
<name>A0ABX1Q475_9RHOO</name>
<dbReference type="PROSITE" id="PS00662">
    <property type="entry name" value="T2SP_E"/>
    <property type="match status" value="1"/>
</dbReference>
<dbReference type="PANTHER" id="PTHR30258">
    <property type="entry name" value="TYPE II SECRETION SYSTEM PROTEIN GSPE-RELATED"/>
    <property type="match status" value="1"/>
</dbReference>
<dbReference type="Gene3D" id="3.40.50.300">
    <property type="entry name" value="P-loop containing nucleotide triphosphate hydrolases"/>
    <property type="match status" value="1"/>
</dbReference>
<dbReference type="InterPro" id="IPR027417">
    <property type="entry name" value="P-loop_NTPase"/>
</dbReference>
<feature type="domain" description="Bacterial type II secretion system protein E" evidence="4">
    <location>
        <begin position="389"/>
        <end position="403"/>
    </location>
</feature>
<dbReference type="EMBL" id="WTVN01000051">
    <property type="protein sequence ID" value="NMG46163.1"/>
    <property type="molecule type" value="Genomic_DNA"/>
</dbReference>
<comment type="caution">
    <text evidence="5">The sequence shown here is derived from an EMBL/GenBank/DDBJ whole genome shotgun (WGS) entry which is preliminary data.</text>
</comment>
<dbReference type="SUPFAM" id="SSF160246">
    <property type="entry name" value="EspE N-terminal domain-like"/>
    <property type="match status" value="1"/>
</dbReference>
<dbReference type="Gene3D" id="3.30.450.90">
    <property type="match status" value="1"/>
</dbReference>
<comment type="similarity">
    <text evidence="1">Belongs to the GSP E family.</text>
</comment>
<evidence type="ECO:0000313" key="5">
    <source>
        <dbReference type="EMBL" id="NMG46163.1"/>
    </source>
</evidence>
<accession>A0ABX1Q475</accession>
<keyword evidence="6" id="KW-1185">Reference proteome</keyword>
<evidence type="ECO:0000313" key="6">
    <source>
        <dbReference type="Proteomes" id="UP000623795"/>
    </source>
</evidence>
<dbReference type="Proteomes" id="UP000623795">
    <property type="component" value="Unassembled WGS sequence"/>
</dbReference>